<dbReference type="Gene3D" id="3.30.160.60">
    <property type="entry name" value="Classic Zinc Finger"/>
    <property type="match status" value="1"/>
</dbReference>
<dbReference type="InterPro" id="IPR000315">
    <property type="entry name" value="Znf_B-box"/>
</dbReference>
<keyword evidence="1" id="KW-0479">Metal-binding</keyword>
<proteinExistence type="predicted"/>
<feature type="coiled-coil region" evidence="2">
    <location>
        <begin position="107"/>
        <end position="134"/>
    </location>
</feature>
<dbReference type="Proteomes" id="UP000507470">
    <property type="component" value="Unassembled WGS sequence"/>
</dbReference>
<dbReference type="PANTHER" id="PTHR25462:SF296">
    <property type="entry name" value="MEIOTIC P26, ISOFORM F"/>
    <property type="match status" value="1"/>
</dbReference>
<dbReference type="InterPro" id="IPR047153">
    <property type="entry name" value="TRIM45/56/19-like"/>
</dbReference>
<organism evidence="4 5">
    <name type="scientific">Mytilus coruscus</name>
    <name type="common">Sea mussel</name>
    <dbReference type="NCBI Taxonomy" id="42192"/>
    <lineage>
        <taxon>Eukaryota</taxon>
        <taxon>Metazoa</taxon>
        <taxon>Spiralia</taxon>
        <taxon>Lophotrochozoa</taxon>
        <taxon>Mollusca</taxon>
        <taxon>Bivalvia</taxon>
        <taxon>Autobranchia</taxon>
        <taxon>Pteriomorphia</taxon>
        <taxon>Mytilida</taxon>
        <taxon>Mytiloidea</taxon>
        <taxon>Mytilidae</taxon>
        <taxon>Mytilinae</taxon>
        <taxon>Mytilus</taxon>
    </lineage>
</organism>
<protein>
    <recommendedName>
        <fullName evidence="3">B box-type domain-containing protein</fullName>
    </recommendedName>
</protein>
<keyword evidence="1" id="KW-0863">Zinc-finger</keyword>
<evidence type="ECO:0000256" key="1">
    <source>
        <dbReference type="PROSITE-ProRule" id="PRU00024"/>
    </source>
</evidence>
<dbReference type="SMART" id="SM00336">
    <property type="entry name" value="BBOX"/>
    <property type="match status" value="2"/>
</dbReference>
<dbReference type="GO" id="GO:0008270">
    <property type="term" value="F:zinc ion binding"/>
    <property type="evidence" value="ECO:0007669"/>
    <property type="project" value="UniProtKB-KW"/>
</dbReference>
<dbReference type="CDD" id="cd19757">
    <property type="entry name" value="Bbox1"/>
    <property type="match status" value="1"/>
</dbReference>
<dbReference type="Pfam" id="PF00643">
    <property type="entry name" value="zf-B_box"/>
    <property type="match status" value="2"/>
</dbReference>
<dbReference type="PROSITE" id="PS50119">
    <property type="entry name" value="ZF_BBOX"/>
    <property type="match status" value="2"/>
</dbReference>
<dbReference type="EMBL" id="CACVKT020004984">
    <property type="protein sequence ID" value="CAC5392470.1"/>
    <property type="molecule type" value="Genomic_DNA"/>
</dbReference>
<dbReference type="SUPFAM" id="SSF57845">
    <property type="entry name" value="B-box zinc-binding domain"/>
    <property type="match status" value="1"/>
</dbReference>
<reference evidence="4 5" key="1">
    <citation type="submission" date="2020-06" db="EMBL/GenBank/DDBJ databases">
        <authorList>
            <person name="Li R."/>
            <person name="Bekaert M."/>
        </authorList>
    </citation>
    <scope>NUCLEOTIDE SEQUENCE [LARGE SCALE GENOMIC DNA]</scope>
    <source>
        <strain evidence="5">wild</strain>
    </source>
</reference>
<dbReference type="PANTHER" id="PTHR25462">
    <property type="entry name" value="BONUS, ISOFORM C-RELATED"/>
    <property type="match status" value="1"/>
</dbReference>
<name>A0A6J8CBU7_MYTCO</name>
<evidence type="ECO:0000313" key="5">
    <source>
        <dbReference type="Proteomes" id="UP000507470"/>
    </source>
</evidence>
<evidence type="ECO:0000259" key="3">
    <source>
        <dbReference type="PROSITE" id="PS50119"/>
    </source>
</evidence>
<feature type="domain" description="B box-type" evidence="3">
    <location>
        <begin position="59"/>
        <end position="102"/>
    </location>
</feature>
<dbReference type="OrthoDB" id="5800423at2759"/>
<keyword evidence="1" id="KW-0862">Zinc</keyword>
<evidence type="ECO:0000313" key="4">
    <source>
        <dbReference type="EMBL" id="CAC5392470.1"/>
    </source>
</evidence>
<gene>
    <name evidence="4" type="ORF">MCOR_27403</name>
</gene>
<feature type="domain" description="B box-type" evidence="3">
    <location>
        <begin position="4"/>
        <end position="50"/>
    </location>
</feature>
<keyword evidence="2" id="KW-0175">Coiled coil</keyword>
<keyword evidence="5" id="KW-1185">Reference proteome</keyword>
<accession>A0A6J8CBU7</accession>
<evidence type="ECO:0000256" key="2">
    <source>
        <dbReference type="SAM" id="Coils"/>
    </source>
</evidence>
<sequence length="194" mass="22446">MAQIPSQNCTFCSKLAALYCYDCQQFLCTQCQKNIHDIVAVCRDHHVGDIHKAGNRIYKPVPVCDAHNKEFLYFCGKCDCLTCKECITSSHNCHITKEINKIADIRRQDVNQIINKLKMKVEEIKETLKTIDESHSFQIQSDCDSYIETVEKTSQEIYQIIDRNNLISITTASDFRAKRRTRSKKKTCFLSTTY</sequence>
<dbReference type="AlphaFoldDB" id="A0A6J8CBU7"/>